<reference evidence="1" key="1">
    <citation type="submission" date="2020-05" db="UniProtKB">
        <authorList>
            <consortium name="EnsemblMetazoa"/>
        </authorList>
    </citation>
    <scope>IDENTIFICATION</scope>
    <source>
        <strain evidence="1">TTRI</strain>
    </source>
</reference>
<dbReference type="EnsemblMetazoa" id="GAUT029131-RA">
    <property type="protein sequence ID" value="GAUT029131-PA"/>
    <property type="gene ID" value="GAUT029131"/>
</dbReference>
<dbReference type="VEuPathDB" id="VectorBase:GAUT029131"/>
<evidence type="ECO:0000313" key="2">
    <source>
        <dbReference type="Proteomes" id="UP000078200"/>
    </source>
</evidence>
<proteinExistence type="predicted"/>
<name>A0A1A9V8E6_GLOAU</name>
<protein>
    <submittedName>
        <fullName evidence="1">Uncharacterized protein</fullName>
    </submittedName>
</protein>
<sequence>MQATLTIDNKRKNHKKLFKYADIRRFINNGFAINGEQDAINIFCQIAILPGIELLFSNVVFKENLAPSVTSLRFQLTTIKYWMDLGSRSRIECLFRTENLAAEYEPLGSGGGGYIHRGSIK</sequence>
<keyword evidence="2" id="KW-1185">Reference proteome</keyword>
<dbReference type="Proteomes" id="UP000078200">
    <property type="component" value="Unassembled WGS sequence"/>
</dbReference>
<dbReference type="AlphaFoldDB" id="A0A1A9V8E6"/>
<organism evidence="1 2">
    <name type="scientific">Glossina austeni</name>
    <name type="common">Savannah tsetse fly</name>
    <dbReference type="NCBI Taxonomy" id="7395"/>
    <lineage>
        <taxon>Eukaryota</taxon>
        <taxon>Metazoa</taxon>
        <taxon>Ecdysozoa</taxon>
        <taxon>Arthropoda</taxon>
        <taxon>Hexapoda</taxon>
        <taxon>Insecta</taxon>
        <taxon>Pterygota</taxon>
        <taxon>Neoptera</taxon>
        <taxon>Endopterygota</taxon>
        <taxon>Diptera</taxon>
        <taxon>Brachycera</taxon>
        <taxon>Muscomorpha</taxon>
        <taxon>Hippoboscoidea</taxon>
        <taxon>Glossinidae</taxon>
        <taxon>Glossina</taxon>
    </lineage>
</organism>
<evidence type="ECO:0000313" key="1">
    <source>
        <dbReference type="EnsemblMetazoa" id="GAUT029131-PA"/>
    </source>
</evidence>
<accession>A0A1A9V8E6</accession>